<accession>A0ABM1S6H2</accession>
<organism evidence="15 16">
    <name type="scientific">Limulus polyphemus</name>
    <name type="common">Atlantic horseshoe crab</name>
    <dbReference type="NCBI Taxonomy" id="6850"/>
    <lineage>
        <taxon>Eukaryota</taxon>
        <taxon>Metazoa</taxon>
        <taxon>Ecdysozoa</taxon>
        <taxon>Arthropoda</taxon>
        <taxon>Chelicerata</taxon>
        <taxon>Merostomata</taxon>
        <taxon>Xiphosura</taxon>
        <taxon>Limulidae</taxon>
        <taxon>Limulus</taxon>
    </lineage>
</organism>
<dbReference type="InterPro" id="IPR036674">
    <property type="entry name" value="p53_tetramer_sf"/>
</dbReference>
<evidence type="ECO:0000256" key="7">
    <source>
        <dbReference type="ARBA" id="ARBA00023015"/>
    </source>
</evidence>
<sequence>MTATRICEMEEDKEYEPTGSSSYSNLELTSEETMKQIWGEILPFGFFKEIMEEISVSNSDLENGDYISQHGNLVSPSYETSVVTPSTSTSDMTYTEYSVGQSEYPGVIPINQLAAIKPDQLKLAQATCALPATNNWQGQYGFSLSFGVQEKPTKTTAWTYSEMKDKLFVNMGAACPVRFHTKHLPPPGTILRAMAVFTKPEYVTEVVKRCLTHSSRNEASNENHPAPEHLIRCESSQAYYLVDPTTGRHSVVVPYENPQVGMSFIVYLFRFMCLGSCVGGLNRRPIQIVFTLENDRGLCLGRRALEIRICACPGRDRRNEENLLEKQHEPQQGTVDSVKRTVVRLSQELWNNTPLPKKVKTSSDDDKIFTLEVRGRKNYEYLCIMRDALEKQRYLTSEQLRAYQHDKELHFSKPKKKGNKNSSGEESD</sequence>
<feature type="domain" description="p53 tetramerisation" evidence="14">
    <location>
        <begin position="359"/>
        <end position="390"/>
    </location>
</feature>
<evidence type="ECO:0000313" key="16">
    <source>
        <dbReference type="RefSeq" id="XP_022239227.1"/>
    </source>
</evidence>
<name>A0ABM1S6H2_LIMPO</name>
<feature type="region of interest" description="Disordered" evidence="12">
    <location>
        <begin position="405"/>
        <end position="428"/>
    </location>
</feature>
<dbReference type="InterPro" id="IPR002117">
    <property type="entry name" value="p53_tumour_suppressor"/>
</dbReference>
<evidence type="ECO:0000256" key="10">
    <source>
        <dbReference type="ARBA" id="ARBA00023163"/>
    </source>
</evidence>
<evidence type="ECO:0000256" key="1">
    <source>
        <dbReference type="ARBA" id="ARBA00001947"/>
    </source>
</evidence>
<evidence type="ECO:0000256" key="6">
    <source>
        <dbReference type="ARBA" id="ARBA00022833"/>
    </source>
</evidence>
<dbReference type="RefSeq" id="XP_022239227.1">
    <property type="nucleotide sequence ID" value="XM_022383519.1"/>
</dbReference>
<evidence type="ECO:0000256" key="4">
    <source>
        <dbReference type="ARBA" id="ARBA00022703"/>
    </source>
</evidence>
<proteinExistence type="inferred from homology"/>
<dbReference type="InterPro" id="IPR008967">
    <property type="entry name" value="p53-like_TF_DNA-bd_sf"/>
</dbReference>
<dbReference type="CDD" id="cd08367">
    <property type="entry name" value="P53"/>
    <property type="match status" value="1"/>
</dbReference>
<reference evidence="16" key="1">
    <citation type="submission" date="2025-08" db="UniProtKB">
        <authorList>
            <consortium name="RefSeq"/>
        </authorList>
    </citation>
    <scope>IDENTIFICATION</scope>
    <source>
        <tissue evidence="16">Muscle</tissue>
    </source>
</reference>
<keyword evidence="8" id="KW-0238">DNA-binding</keyword>
<dbReference type="PRINTS" id="PR00386">
    <property type="entry name" value="P53SUPPRESSR"/>
</dbReference>
<evidence type="ECO:0000256" key="5">
    <source>
        <dbReference type="ARBA" id="ARBA00022723"/>
    </source>
</evidence>
<evidence type="ECO:0000256" key="2">
    <source>
        <dbReference type="ARBA" id="ARBA00004123"/>
    </source>
</evidence>
<evidence type="ECO:0000259" key="14">
    <source>
        <dbReference type="Pfam" id="PF07710"/>
    </source>
</evidence>
<keyword evidence="5" id="KW-0479">Metal-binding</keyword>
<keyword evidence="15" id="KW-1185">Reference proteome</keyword>
<dbReference type="SUPFAM" id="SSF49417">
    <property type="entry name" value="p53-like transcription factors"/>
    <property type="match status" value="1"/>
</dbReference>
<gene>
    <name evidence="16" type="primary">LOC106457540</name>
</gene>
<dbReference type="PANTHER" id="PTHR11447:SF16">
    <property type="entry name" value="P53 PROTEIN LONG FORM VARIANT 1"/>
    <property type="match status" value="1"/>
</dbReference>
<dbReference type="Pfam" id="PF07710">
    <property type="entry name" value="P53_tetramer"/>
    <property type="match status" value="1"/>
</dbReference>
<feature type="domain" description="p53 DNA-binding" evidence="13">
    <location>
        <begin position="133"/>
        <end position="322"/>
    </location>
</feature>
<dbReference type="InterPro" id="IPR011615">
    <property type="entry name" value="p53_DNA-bd"/>
</dbReference>
<keyword evidence="4" id="KW-0053">Apoptosis</keyword>
<evidence type="ECO:0000256" key="11">
    <source>
        <dbReference type="ARBA" id="ARBA00023242"/>
    </source>
</evidence>
<keyword evidence="10" id="KW-0804">Transcription</keyword>
<dbReference type="Proteomes" id="UP000694941">
    <property type="component" value="Unplaced"/>
</dbReference>
<dbReference type="Gene3D" id="2.60.40.720">
    <property type="match status" value="1"/>
</dbReference>
<dbReference type="Gene3D" id="4.10.170.10">
    <property type="entry name" value="p53-like tetramerisation domain"/>
    <property type="match status" value="1"/>
</dbReference>
<evidence type="ECO:0000256" key="9">
    <source>
        <dbReference type="ARBA" id="ARBA00023159"/>
    </source>
</evidence>
<keyword evidence="9" id="KW-0010">Activator</keyword>
<evidence type="ECO:0000259" key="13">
    <source>
        <dbReference type="Pfam" id="PF00870"/>
    </source>
</evidence>
<evidence type="ECO:0000256" key="12">
    <source>
        <dbReference type="SAM" id="MobiDB-lite"/>
    </source>
</evidence>
<feature type="region of interest" description="Disordered" evidence="12">
    <location>
        <begin position="1"/>
        <end position="24"/>
    </location>
</feature>
<keyword evidence="7" id="KW-0805">Transcription regulation</keyword>
<dbReference type="GeneID" id="106457540"/>
<evidence type="ECO:0000313" key="15">
    <source>
        <dbReference type="Proteomes" id="UP000694941"/>
    </source>
</evidence>
<dbReference type="SUPFAM" id="SSF47719">
    <property type="entry name" value="p53 tetramerization domain"/>
    <property type="match status" value="1"/>
</dbReference>
<evidence type="ECO:0000256" key="3">
    <source>
        <dbReference type="ARBA" id="ARBA00006167"/>
    </source>
</evidence>
<comment type="subcellular location">
    <subcellularLocation>
        <location evidence="2">Nucleus</location>
    </subcellularLocation>
</comment>
<keyword evidence="11" id="KW-0539">Nucleus</keyword>
<keyword evidence="6" id="KW-0862">Zinc</keyword>
<dbReference type="Pfam" id="PF00870">
    <property type="entry name" value="P53"/>
    <property type="match status" value="1"/>
</dbReference>
<protein>
    <submittedName>
        <fullName evidence="16">Cellular tumor antigen p53-like isoform X1</fullName>
    </submittedName>
</protein>
<evidence type="ECO:0000256" key="8">
    <source>
        <dbReference type="ARBA" id="ARBA00023125"/>
    </source>
</evidence>
<dbReference type="InterPro" id="IPR010991">
    <property type="entry name" value="p53_tetrameristn"/>
</dbReference>
<comment type="cofactor">
    <cofactor evidence="1">
        <name>Zn(2+)</name>
        <dbReference type="ChEBI" id="CHEBI:29105"/>
    </cofactor>
</comment>
<dbReference type="PANTHER" id="PTHR11447">
    <property type="entry name" value="CELLULAR TUMOR ANTIGEN P53"/>
    <property type="match status" value="1"/>
</dbReference>
<dbReference type="InterPro" id="IPR012346">
    <property type="entry name" value="p53/RUNT-type_TF_DNA-bd_sf"/>
</dbReference>
<comment type="similarity">
    <text evidence="3">Belongs to the p53 family.</text>
</comment>